<dbReference type="Pfam" id="PF06294">
    <property type="entry name" value="CH_2"/>
    <property type="match status" value="1"/>
</dbReference>
<dbReference type="Pfam" id="PF22946">
    <property type="entry name" value="SPEF2_D5"/>
    <property type="match status" value="1"/>
</dbReference>
<dbReference type="Gene3D" id="1.10.418.10">
    <property type="entry name" value="Calponin-like domain"/>
    <property type="match status" value="1"/>
</dbReference>
<protein>
    <submittedName>
        <fullName evidence="3">Sperm flagellar 2</fullName>
    </submittedName>
</protein>
<sequence>MSEILCEWLNEEVKLSRSVVPGSFSEEFSTGYLLGELLHKYGLQDDFNQFSQSRVANAKLNNFSRLEPTLHLLGVQFNENVAQDIMTGQHGAATKLLYELYIALEKKRKEKLTGVAMEAMRPAATAKLKSIESVLYRERLKTLTPRQADLQLQQISDHFEIKSKAVEDKIARIHIAEQQKVQKLQEEQKAQDIEKHRIGRRRQNEIMARIQAAIIQIPKPPPSHTMKAIEAKQLLKKKREAEDTYKNIKKFEKSLKLQETTREITTQTATELLGIYSDDDYIRKIQKRLEEDTFAREQREKRRRKMLMAQLIAHEAEEEAYREEQLIYRLMRQSQQERRIAVQLMHVRHEKEVLRQNRIFREKQYEERRLKEFQEALDREAALAKQEKIDYEEQIIKERECHEKIAIERAQARYKKHYSVCWEVMNQIIDLSTKVGEYRLLTNNRIPLKLMLDWKEFFFNGKPMYEQASIQPLPNEPNPEQLVELNKLNLLDEKDYGEYKSMTGEWCPTEENSENKPPLNNNILGHVLRRLMEIFYPPKPKSSPPLFPPFPIKGCILGKLFSGKTTCAKFIEKVCNIQVLSVDTLVQEAIQAFLKNEMKSEHNVIPQEAEMTVVNVLSILVLLCALPQLSVRAQLGAASQKLLKKGKSIPDELLIDILLEAINQTPPEKGWIVDGFPMTINQAKLFEKAYTGIDPETKDENSGKLSLVTDPRAPNKPPVTSPAFDVSVLLDISDTAVLKRLANLKYAEILEEKINLARDQVISSFLDTWPKLEKWFSVHQSTLVKVNAETEESLVCETVKEIIMEEIAKNQNRSKFSCSYFLQFKGSAQEISPGKKLLPVTRQDLLPPIPVSPLPIDPGSDEWIYVDEPLPKEIPDFLVPYWEMVEHAYMNTIKTILRCLRDEQHSVIYYLADIRKKFQDYLKHPDLKQEFVSQWQSDYNSIADDLREDEETKAELHQRVTDLRDLLWDICDNRREEAEQERTDIMNDGWLPDRRGIAMNHFFSLMQVEVDRFQDTKRLLHDYYRAMEGKIPTEDIQDFTRIPLDYSQIMNLESSYRIPLVSWKLPSPEINITKSKSKGTLQKSAKDENSENGVATFGKDENLITDTWQTAVTAVSNMVTAEIQSKEMEEEKERQQLELKEDLKSSQTLSGKAAGKDAKDTKKFSPKSATKKKEVATKSRLELIKEKALAFVEDLTMKAEEAYKDMEKWLGSRFLAEMSSVEKLIEVARHHIESSSKIQYEITLEETDFFISSDVKVIPDPVLSPHVPHIETSGSGTLTISQLNTLHKQFLQVAPKVNDADFLKDFREKQFYIKKDLEHQRTKRNRQFPKIWLTKYSWLKYDDERGIMFCAPCRKHNVDLGENIHNFCSGTDDFKLEFINTHQSSEAHAWATCMEAASTASPDTASAEQMLKSMNSITLGRVENIFRTCHAIAKSGRPFTDLDWMCKLDDMKGVDIGSVFRNDKSARKFIHFIAEVERRALKEKLEKCKFFSVLSDGVTDSILKAAAVVYVRFASEGKVHCQIVGVQPVHKTDASTIKNAIEHTLQINLQVSLASQDWSRKLVGFGSDGTDVTVGENSGVAKLLREIQPCVQSVHCFAHRLKLVYKGALKNIQLYNILSNVLRNIYYFYHNSPLNKNNLKATYEAIKLRPAIPSRVGGSQWLPRLQTALQILLKGYPAIVLHLNSRASNRQKVKGLLHLLLRMEIVKFSHFLLDVISVLNILSRVTLDHNSSIADIFATVQSTLETLHMYQTRPGPKERLMETVQHFHGYQLVGNGNISAIRTKVLTNLVKRLRDCFCDASQDVLRATTIGSFKLWPHKMKQEFGEEEVSVLTKHYEVILEAASVKIGEVETEWSMLKLELYNRFQNIQTLTWDSVNSDYSKKYPNILALVDLILTLPASSAETERGFSQMKLTMMHLHSKLRSESVTDLMVIQMNSPDIKKFDPHKAIHLWNVTWQRNRRLQGGDMMTNERPDYSSEFDLESLCGSE</sequence>
<dbReference type="InParanoid" id="A0A663FFI5"/>
<dbReference type="InterPro" id="IPR001715">
    <property type="entry name" value="CH_dom"/>
</dbReference>
<dbReference type="Pfam" id="PF05699">
    <property type="entry name" value="Dimer_Tnp_hAT"/>
    <property type="match status" value="1"/>
</dbReference>
<dbReference type="SMART" id="SM00597">
    <property type="entry name" value="ZnF_TTF"/>
    <property type="match status" value="1"/>
</dbReference>
<dbReference type="PROSITE" id="PS50021">
    <property type="entry name" value="CH"/>
    <property type="match status" value="1"/>
</dbReference>
<keyword evidence="4" id="KW-1185">Reference proteome</keyword>
<feature type="region of interest" description="Disordered" evidence="1">
    <location>
        <begin position="1123"/>
        <end position="1171"/>
    </location>
</feature>
<organism evidence="3 4">
    <name type="scientific">Aquila chrysaetos chrysaetos</name>
    <dbReference type="NCBI Taxonomy" id="223781"/>
    <lineage>
        <taxon>Eukaryota</taxon>
        <taxon>Metazoa</taxon>
        <taxon>Chordata</taxon>
        <taxon>Craniata</taxon>
        <taxon>Vertebrata</taxon>
        <taxon>Euteleostomi</taxon>
        <taxon>Archelosauria</taxon>
        <taxon>Archosauria</taxon>
        <taxon>Dinosauria</taxon>
        <taxon>Saurischia</taxon>
        <taxon>Theropoda</taxon>
        <taxon>Coelurosauria</taxon>
        <taxon>Aves</taxon>
        <taxon>Neognathae</taxon>
        <taxon>Neoaves</taxon>
        <taxon>Telluraves</taxon>
        <taxon>Accipitrimorphae</taxon>
        <taxon>Accipitriformes</taxon>
        <taxon>Accipitridae</taxon>
        <taxon>Accipitrinae</taxon>
        <taxon>Aquila</taxon>
    </lineage>
</organism>
<dbReference type="InterPro" id="IPR052634">
    <property type="entry name" value="Sperm_flagellar-bone_growth"/>
</dbReference>
<evidence type="ECO:0000313" key="4">
    <source>
        <dbReference type="Proteomes" id="UP000472275"/>
    </source>
</evidence>
<dbReference type="InterPro" id="IPR010441">
    <property type="entry name" value="CH_2"/>
</dbReference>
<dbReference type="Pfam" id="PF00406">
    <property type="entry name" value="ADK"/>
    <property type="match status" value="1"/>
</dbReference>
<evidence type="ECO:0000313" key="3">
    <source>
        <dbReference type="Ensembl" id="ENSACCP00020022527.1"/>
    </source>
</evidence>
<dbReference type="InterPro" id="IPR008906">
    <property type="entry name" value="HATC_C_dom"/>
</dbReference>
<feature type="region of interest" description="Disordered" evidence="1">
    <location>
        <begin position="694"/>
        <end position="716"/>
    </location>
</feature>
<dbReference type="GO" id="GO:0097225">
    <property type="term" value="C:sperm midpiece"/>
    <property type="evidence" value="ECO:0007669"/>
    <property type="project" value="TreeGrafter"/>
</dbReference>
<dbReference type="InterPro" id="IPR027417">
    <property type="entry name" value="P-loop_NTPase"/>
</dbReference>
<dbReference type="GO" id="GO:0002177">
    <property type="term" value="C:manchette"/>
    <property type="evidence" value="ECO:0007669"/>
    <property type="project" value="TreeGrafter"/>
</dbReference>
<evidence type="ECO:0000256" key="1">
    <source>
        <dbReference type="SAM" id="MobiDB-lite"/>
    </source>
</evidence>
<dbReference type="InterPro" id="IPR054517">
    <property type="entry name" value="SPEF2_D5"/>
</dbReference>
<feature type="compositionally biased region" description="Basic and acidic residues" evidence="1">
    <location>
        <begin position="1124"/>
        <end position="1144"/>
    </location>
</feature>
<accession>A0A663FFI5</accession>
<dbReference type="PANTHER" id="PTHR14919:SF0">
    <property type="entry name" value="SPERM FLAGELLAR PROTEIN 2"/>
    <property type="match status" value="1"/>
</dbReference>
<proteinExistence type="predicted"/>
<dbReference type="GeneTree" id="ENSGT00390000008160"/>
<dbReference type="GO" id="GO:0046983">
    <property type="term" value="F:protein dimerization activity"/>
    <property type="evidence" value="ECO:0007669"/>
    <property type="project" value="InterPro"/>
</dbReference>
<dbReference type="Proteomes" id="UP000472275">
    <property type="component" value="Chromosome Z"/>
</dbReference>
<dbReference type="GO" id="GO:0007288">
    <property type="term" value="P:sperm axoneme assembly"/>
    <property type="evidence" value="ECO:0007669"/>
    <property type="project" value="Ensembl"/>
</dbReference>
<dbReference type="GO" id="GO:0005829">
    <property type="term" value="C:cytosol"/>
    <property type="evidence" value="ECO:0007669"/>
    <property type="project" value="Ensembl"/>
</dbReference>
<dbReference type="InterPro" id="IPR012337">
    <property type="entry name" value="RNaseH-like_sf"/>
</dbReference>
<dbReference type="InterPro" id="IPR057456">
    <property type="entry name" value="Znf_C17orf113"/>
</dbReference>
<dbReference type="InterPro" id="IPR036872">
    <property type="entry name" value="CH_dom_sf"/>
</dbReference>
<dbReference type="Gene3D" id="3.40.50.300">
    <property type="entry name" value="P-loop containing nucleotide triphosphate hydrolases"/>
    <property type="match status" value="1"/>
</dbReference>
<dbReference type="PANTHER" id="PTHR14919">
    <property type="entry name" value="KPL2-RELATED"/>
    <property type="match status" value="1"/>
</dbReference>
<feature type="compositionally biased region" description="Basic and acidic residues" evidence="1">
    <location>
        <begin position="1154"/>
        <end position="1163"/>
    </location>
</feature>
<reference evidence="3" key="1">
    <citation type="submission" date="2025-08" db="UniProtKB">
        <authorList>
            <consortium name="Ensembl"/>
        </authorList>
    </citation>
    <scope>IDENTIFICATION</scope>
</reference>
<dbReference type="Ensembl" id="ENSACCT00020023522.1">
    <property type="protein sequence ID" value="ENSACCP00020022527.1"/>
    <property type="gene ID" value="ENSACCG00020015485.1"/>
</dbReference>
<dbReference type="InterPro" id="IPR006580">
    <property type="entry name" value="Znf_TTF"/>
</dbReference>
<reference evidence="3" key="2">
    <citation type="submission" date="2025-09" db="UniProtKB">
        <authorList>
            <consortium name="Ensembl"/>
        </authorList>
    </citation>
    <scope>IDENTIFICATION</scope>
</reference>
<dbReference type="GO" id="GO:0016604">
    <property type="term" value="C:nuclear body"/>
    <property type="evidence" value="ECO:0007669"/>
    <property type="project" value="Ensembl"/>
</dbReference>
<dbReference type="SUPFAM" id="SSF53098">
    <property type="entry name" value="Ribonuclease H-like"/>
    <property type="match status" value="1"/>
</dbReference>
<evidence type="ECO:0000259" key="2">
    <source>
        <dbReference type="PROSITE" id="PS50021"/>
    </source>
</evidence>
<dbReference type="Pfam" id="PF25431">
    <property type="entry name" value="zf-C17orf113"/>
    <property type="match status" value="1"/>
</dbReference>
<name>A0A663FFI5_AQUCH</name>
<dbReference type="SUPFAM" id="SSF52540">
    <property type="entry name" value="P-loop containing nucleoside triphosphate hydrolases"/>
    <property type="match status" value="1"/>
</dbReference>
<feature type="domain" description="Calponin-homology (CH)" evidence="2">
    <location>
        <begin position="1"/>
        <end position="105"/>
    </location>
</feature>